<reference evidence="2" key="1">
    <citation type="submission" date="2019-11" db="EMBL/GenBank/DDBJ databases">
        <authorList>
            <person name="Liu Y."/>
            <person name="Hou J."/>
            <person name="Li T.-Q."/>
            <person name="Guan C.-H."/>
            <person name="Wu X."/>
            <person name="Wu H.-Z."/>
            <person name="Ling F."/>
            <person name="Zhang R."/>
            <person name="Shi X.-G."/>
            <person name="Ren J.-P."/>
            <person name="Chen E.-F."/>
            <person name="Sun J.-M."/>
        </authorList>
    </citation>
    <scope>NUCLEOTIDE SEQUENCE</scope>
    <source>
        <strain evidence="2">Adult_tree_wgs_1</strain>
        <tissue evidence="2">Leaves</tissue>
    </source>
</reference>
<gene>
    <name evidence="2" type="ORF">RHSIM_Rhsim13G0063600</name>
</gene>
<feature type="compositionally biased region" description="Basic residues" evidence="1">
    <location>
        <begin position="101"/>
        <end position="110"/>
    </location>
</feature>
<dbReference type="EMBL" id="WJXA01000013">
    <property type="protein sequence ID" value="KAF7120122.1"/>
    <property type="molecule type" value="Genomic_DNA"/>
</dbReference>
<protein>
    <submittedName>
        <fullName evidence="2">Uncharacterized protein</fullName>
    </submittedName>
</protein>
<comment type="caution">
    <text evidence="2">The sequence shown here is derived from an EMBL/GenBank/DDBJ whole genome shotgun (WGS) entry which is preliminary data.</text>
</comment>
<keyword evidence="3" id="KW-1185">Reference proteome</keyword>
<proteinExistence type="predicted"/>
<name>A0A834FZ59_RHOSS</name>
<dbReference type="InterPro" id="IPR025322">
    <property type="entry name" value="PADRE_dom"/>
</dbReference>
<dbReference type="Proteomes" id="UP000626092">
    <property type="component" value="Unassembled WGS sequence"/>
</dbReference>
<evidence type="ECO:0000256" key="1">
    <source>
        <dbReference type="SAM" id="MobiDB-lite"/>
    </source>
</evidence>
<dbReference type="AlphaFoldDB" id="A0A834FZ59"/>
<dbReference type="OrthoDB" id="1856818at2759"/>
<sequence length="160" mass="17926">MGNSLGGCLACILPCGALDVIRIIHVNGYIEEIPGPITAGEILKNNPNHVLSKPSSESVVRRFLILSPESELKRGTIYFLIPDPSMPSENSKKSQDEIHKKPSSKRRKNKCCVDTNVSACSTADRYVTETESENKSAHRDRRRRRVCVWRPHLESISEDL</sequence>
<feature type="compositionally biased region" description="Basic and acidic residues" evidence="1">
    <location>
        <begin position="90"/>
        <end position="100"/>
    </location>
</feature>
<feature type="region of interest" description="Disordered" evidence="1">
    <location>
        <begin position="123"/>
        <end position="144"/>
    </location>
</feature>
<feature type="compositionally biased region" description="Basic and acidic residues" evidence="1">
    <location>
        <begin position="126"/>
        <end position="137"/>
    </location>
</feature>
<dbReference type="PANTHER" id="PTHR33052">
    <property type="entry name" value="DUF4228 DOMAIN PROTEIN-RELATED"/>
    <property type="match status" value="1"/>
</dbReference>
<accession>A0A834FZ59</accession>
<feature type="region of interest" description="Disordered" evidence="1">
    <location>
        <begin position="82"/>
        <end position="110"/>
    </location>
</feature>
<evidence type="ECO:0000313" key="2">
    <source>
        <dbReference type="EMBL" id="KAF7120122.1"/>
    </source>
</evidence>
<evidence type="ECO:0000313" key="3">
    <source>
        <dbReference type="Proteomes" id="UP000626092"/>
    </source>
</evidence>
<dbReference type="Pfam" id="PF14009">
    <property type="entry name" value="PADRE"/>
    <property type="match status" value="1"/>
</dbReference>
<organism evidence="2 3">
    <name type="scientific">Rhododendron simsii</name>
    <name type="common">Sims's rhododendron</name>
    <dbReference type="NCBI Taxonomy" id="118357"/>
    <lineage>
        <taxon>Eukaryota</taxon>
        <taxon>Viridiplantae</taxon>
        <taxon>Streptophyta</taxon>
        <taxon>Embryophyta</taxon>
        <taxon>Tracheophyta</taxon>
        <taxon>Spermatophyta</taxon>
        <taxon>Magnoliopsida</taxon>
        <taxon>eudicotyledons</taxon>
        <taxon>Gunneridae</taxon>
        <taxon>Pentapetalae</taxon>
        <taxon>asterids</taxon>
        <taxon>Ericales</taxon>
        <taxon>Ericaceae</taxon>
        <taxon>Ericoideae</taxon>
        <taxon>Rhodoreae</taxon>
        <taxon>Rhododendron</taxon>
    </lineage>
</organism>